<dbReference type="InterPro" id="IPR008146">
    <property type="entry name" value="Gln_synth_cat_dom"/>
</dbReference>
<dbReference type="Pfam" id="PF03951">
    <property type="entry name" value="Gln-synt_N"/>
    <property type="match status" value="1"/>
</dbReference>
<evidence type="ECO:0000256" key="3">
    <source>
        <dbReference type="ARBA" id="ARBA00022598"/>
    </source>
</evidence>
<keyword evidence="4" id="KW-0547">Nucleotide-binding</keyword>
<evidence type="ECO:0000259" key="7">
    <source>
        <dbReference type="PROSITE" id="PS51986"/>
    </source>
</evidence>
<dbReference type="InterPro" id="IPR036651">
    <property type="entry name" value="Gln_synt_N_sf"/>
</dbReference>
<evidence type="ECO:0000256" key="1">
    <source>
        <dbReference type="ARBA" id="ARBA00009897"/>
    </source>
</evidence>
<dbReference type="InterPro" id="IPR027303">
    <property type="entry name" value="Gln_synth_gly_rich_site"/>
</dbReference>
<dbReference type="Gene3D" id="3.30.590.10">
    <property type="entry name" value="Glutamine synthetase/guanido kinase, catalytic domain"/>
    <property type="match status" value="1"/>
</dbReference>
<comment type="catalytic activity">
    <reaction evidence="6">
        <text>L-glutamate + NH4(+) + ATP = L-glutamine + ADP + phosphate + H(+)</text>
        <dbReference type="Rhea" id="RHEA:16169"/>
        <dbReference type="ChEBI" id="CHEBI:15378"/>
        <dbReference type="ChEBI" id="CHEBI:28938"/>
        <dbReference type="ChEBI" id="CHEBI:29985"/>
        <dbReference type="ChEBI" id="CHEBI:30616"/>
        <dbReference type="ChEBI" id="CHEBI:43474"/>
        <dbReference type="ChEBI" id="CHEBI:58359"/>
        <dbReference type="ChEBI" id="CHEBI:456216"/>
        <dbReference type="EC" id="6.3.1.2"/>
    </reaction>
</comment>
<dbReference type="Pfam" id="PF00120">
    <property type="entry name" value="Gln-synt_C"/>
    <property type="match status" value="1"/>
</dbReference>
<dbReference type="SUPFAM" id="SSF54368">
    <property type="entry name" value="Glutamine synthetase, N-terminal domain"/>
    <property type="match status" value="1"/>
</dbReference>
<keyword evidence="3" id="KW-0436">Ligase</keyword>
<dbReference type="InterPro" id="IPR050292">
    <property type="entry name" value="Glutamine_Synthetase"/>
</dbReference>
<dbReference type="PROSITE" id="PS00180">
    <property type="entry name" value="GLNA_1"/>
    <property type="match status" value="1"/>
</dbReference>
<evidence type="ECO:0000256" key="6">
    <source>
        <dbReference type="ARBA" id="ARBA00049436"/>
    </source>
</evidence>
<dbReference type="SUPFAM" id="SSF55931">
    <property type="entry name" value="Glutamine synthetase/guanido kinase"/>
    <property type="match status" value="1"/>
</dbReference>
<evidence type="ECO:0000256" key="4">
    <source>
        <dbReference type="ARBA" id="ARBA00022741"/>
    </source>
</evidence>
<proteinExistence type="inferred from homology"/>
<dbReference type="PANTHER" id="PTHR20852:SF57">
    <property type="entry name" value="GLUTAMINE SYNTHETASE 2 CYTOPLASMIC"/>
    <property type="match status" value="1"/>
</dbReference>
<feature type="domain" description="GS beta-grasp" evidence="7">
    <location>
        <begin position="7"/>
        <end position="86"/>
    </location>
</feature>
<sequence>MNTQTVTFVEYIWIGGNNELRSKTKVMYSDVHSIDDLSPWNYDGSSTNQAHGHDSEVVLKPRAMFGDPFRKGPHKLVLCDTYTPLDEPLSNNHRQWATELFERKCDEEPWFGLEQEYFLLDPVTLLPLGYDEKKTQGPYYCSVGPENAFGRHVADTHLRLCVEAGVKISGINAEVAPGQWEFQVGPCVGIEQGDHLWVARYILKRVAETQNVCVSFEPKPLAGEWNGSGCHTNYSTKRMREGADGKDGLDFIYDAIHKLESKHSQHMKVYGEGNELRMTGKSETASFDTFSYGIADRGASVRIGNENYKNKQGYFEDRRPSSNCDPYLVTGMIFQTTCLEDAC</sequence>
<dbReference type="FunFam" id="3.30.590.10:FF:000004">
    <property type="entry name" value="Glutamine synthetase"/>
    <property type="match status" value="1"/>
</dbReference>
<organism evidence="9">
    <name type="scientific">viral metagenome</name>
    <dbReference type="NCBI Taxonomy" id="1070528"/>
    <lineage>
        <taxon>unclassified sequences</taxon>
        <taxon>metagenomes</taxon>
        <taxon>organismal metagenomes</taxon>
    </lineage>
</organism>
<dbReference type="GO" id="GO:0005524">
    <property type="term" value="F:ATP binding"/>
    <property type="evidence" value="ECO:0007669"/>
    <property type="project" value="UniProtKB-KW"/>
</dbReference>
<dbReference type="Gene3D" id="3.10.20.70">
    <property type="entry name" value="Glutamine synthetase, N-terminal domain"/>
    <property type="match status" value="1"/>
</dbReference>
<dbReference type="PROSITE" id="PS00181">
    <property type="entry name" value="GLNA_ATP"/>
    <property type="match status" value="1"/>
</dbReference>
<evidence type="ECO:0000259" key="8">
    <source>
        <dbReference type="PROSITE" id="PS51987"/>
    </source>
</evidence>
<dbReference type="PROSITE" id="PS51987">
    <property type="entry name" value="GS_CATALYTIC"/>
    <property type="match status" value="1"/>
</dbReference>
<evidence type="ECO:0000256" key="5">
    <source>
        <dbReference type="ARBA" id="ARBA00022840"/>
    </source>
</evidence>
<dbReference type="PROSITE" id="PS51986">
    <property type="entry name" value="GS_BETA_GRASP"/>
    <property type="match status" value="1"/>
</dbReference>
<name>A0A6C0ISX5_9ZZZZ</name>
<dbReference type="GO" id="GO:0006542">
    <property type="term" value="P:glutamine biosynthetic process"/>
    <property type="evidence" value="ECO:0007669"/>
    <property type="project" value="InterPro"/>
</dbReference>
<dbReference type="GO" id="GO:0005737">
    <property type="term" value="C:cytoplasm"/>
    <property type="evidence" value="ECO:0007669"/>
    <property type="project" value="TreeGrafter"/>
</dbReference>
<reference evidence="9" key="1">
    <citation type="journal article" date="2020" name="Nature">
        <title>Giant virus diversity and host interactions through global metagenomics.</title>
        <authorList>
            <person name="Schulz F."/>
            <person name="Roux S."/>
            <person name="Paez-Espino D."/>
            <person name="Jungbluth S."/>
            <person name="Walsh D.A."/>
            <person name="Denef V.J."/>
            <person name="McMahon K.D."/>
            <person name="Konstantinidis K.T."/>
            <person name="Eloe-Fadrosh E.A."/>
            <person name="Kyrpides N.C."/>
            <person name="Woyke T."/>
        </authorList>
    </citation>
    <scope>NUCLEOTIDE SEQUENCE</scope>
    <source>
        <strain evidence="9">GVMAG-M-3300024261-8</strain>
    </source>
</reference>
<accession>A0A6C0ISX5</accession>
<evidence type="ECO:0000256" key="2">
    <source>
        <dbReference type="ARBA" id="ARBA00012937"/>
    </source>
</evidence>
<dbReference type="AlphaFoldDB" id="A0A6C0ISX5"/>
<dbReference type="PANTHER" id="PTHR20852">
    <property type="entry name" value="GLUTAMINE SYNTHETASE"/>
    <property type="match status" value="1"/>
</dbReference>
<dbReference type="EC" id="6.3.1.2" evidence="2"/>
<evidence type="ECO:0000313" key="9">
    <source>
        <dbReference type="EMBL" id="QHT95526.1"/>
    </source>
</evidence>
<dbReference type="GO" id="GO:0004356">
    <property type="term" value="F:glutamine synthetase activity"/>
    <property type="evidence" value="ECO:0007669"/>
    <property type="project" value="UniProtKB-EC"/>
</dbReference>
<dbReference type="InterPro" id="IPR008147">
    <property type="entry name" value="Gln_synt_N"/>
</dbReference>
<dbReference type="SMART" id="SM01230">
    <property type="entry name" value="Gln-synt_C"/>
    <property type="match status" value="1"/>
</dbReference>
<feature type="domain" description="GS catalytic" evidence="8">
    <location>
        <begin position="93"/>
        <end position="343"/>
    </location>
</feature>
<protein>
    <recommendedName>
        <fullName evidence="2">glutamine synthetase</fullName>
        <ecNumber evidence="2">6.3.1.2</ecNumber>
    </recommendedName>
</protein>
<dbReference type="EMBL" id="MN740241">
    <property type="protein sequence ID" value="QHT95526.1"/>
    <property type="molecule type" value="Genomic_DNA"/>
</dbReference>
<comment type="similarity">
    <text evidence="1">Belongs to the glutamine synthetase family.</text>
</comment>
<dbReference type="InterPro" id="IPR014746">
    <property type="entry name" value="Gln_synth/guanido_kin_cat_dom"/>
</dbReference>
<dbReference type="InterPro" id="IPR027302">
    <property type="entry name" value="Gln_synth_N_conserv_site"/>
</dbReference>
<keyword evidence="5" id="KW-0067">ATP-binding</keyword>